<dbReference type="PANTHER" id="PTHR31956">
    <property type="entry name" value="NON-SPECIFIC PHOSPHOLIPASE C4-RELATED"/>
    <property type="match status" value="1"/>
</dbReference>
<evidence type="ECO:0000256" key="2">
    <source>
        <dbReference type="ARBA" id="ARBA00023026"/>
    </source>
</evidence>
<evidence type="ECO:0000256" key="1">
    <source>
        <dbReference type="ARBA" id="ARBA00022801"/>
    </source>
</evidence>
<keyword evidence="1" id="KW-0378">Hydrolase</keyword>
<keyword evidence="2" id="KW-0843">Virulence</keyword>
<evidence type="ECO:0000313" key="4">
    <source>
        <dbReference type="Proteomes" id="UP000669179"/>
    </source>
</evidence>
<dbReference type="Pfam" id="PF04185">
    <property type="entry name" value="Phosphoesterase"/>
    <property type="match status" value="1"/>
</dbReference>
<dbReference type="GO" id="GO:0042578">
    <property type="term" value="F:phosphoric ester hydrolase activity"/>
    <property type="evidence" value="ECO:0007669"/>
    <property type="project" value="UniProtKB-ARBA"/>
</dbReference>
<dbReference type="Proteomes" id="UP000669179">
    <property type="component" value="Unassembled WGS sequence"/>
</dbReference>
<protein>
    <submittedName>
        <fullName evidence="3">Acid phosphatase</fullName>
    </submittedName>
</protein>
<gene>
    <name evidence="3" type="ORF">J4573_09890</name>
</gene>
<reference evidence="3" key="1">
    <citation type="submission" date="2021-03" db="EMBL/GenBank/DDBJ databases">
        <authorList>
            <person name="Kanchanasin P."/>
            <person name="Saeng-In P."/>
            <person name="Phongsopitanun W."/>
            <person name="Yuki M."/>
            <person name="Kudo T."/>
            <person name="Ohkuma M."/>
            <person name="Tanasupawat S."/>
        </authorList>
    </citation>
    <scope>NUCLEOTIDE SEQUENCE</scope>
    <source>
        <strain evidence="3">GKU 128</strain>
    </source>
</reference>
<dbReference type="SUPFAM" id="SSF53649">
    <property type="entry name" value="Alkaline phosphatase-like"/>
    <property type="match status" value="1"/>
</dbReference>
<accession>A0A939T1E8</accession>
<sequence length="275" mass="29810">MPYDPAPTSLLRLTRRWPLAAAAVPTPDHVVVAVFENHAYSQVIGNSSAPYLTSLANGGANFSNFFAETHPSEPNYFAMFSGSTQGITDDACPPPGSPYNKANLGAEVIAAGRTFGSYNEGLPSEGSTTCSTGKYARKHNPWFSFSNLPASTGHTFAQFPTDYTQLPTVSYVVPDLCNDMHDCSVKTGDTWTKSKLDGYAQWAKTHNSVLIITFDEDNRLAGNKIPTLFYGAHVKVGGYTTQYNHYNLLRTVEDMYGTTHAGNAASASPITEAWQ</sequence>
<name>A0A939T1E8_9ACTN</name>
<dbReference type="InterPro" id="IPR017850">
    <property type="entry name" value="Alkaline_phosphatase_core_sf"/>
</dbReference>
<dbReference type="Gene3D" id="3.40.720.10">
    <property type="entry name" value="Alkaline Phosphatase, subunit A"/>
    <property type="match status" value="1"/>
</dbReference>
<keyword evidence="4" id="KW-1185">Reference proteome</keyword>
<dbReference type="InterPro" id="IPR007312">
    <property type="entry name" value="Phosphoesterase"/>
</dbReference>
<organism evidence="3 4">
    <name type="scientific">Actinomadura barringtoniae</name>
    <dbReference type="NCBI Taxonomy" id="1427535"/>
    <lineage>
        <taxon>Bacteria</taxon>
        <taxon>Bacillati</taxon>
        <taxon>Actinomycetota</taxon>
        <taxon>Actinomycetes</taxon>
        <taxon>Streptosporangiales</taxon>
        <taxon>Thermomonosporaceae</taxon>
        <taxon>Actinomadura</taxon>
    </lineage>
</organism>
<proteinExistence type="predicted"/>
<dbReference type="EMBL" id="JAGEOJ010000004">
    <property type="protein sequence ID" value="MBO2447396.1"/>
    <property type="molecule type" value="Genomic_DNA"/>
</dbReference>
<dbReference type="RefSeq" id="WP_208255055.1">
    <property type="nucleotide sequence ID" value="NZ_JAGEOJ010000004.1"/>
</dbReference>
<evidence type="ECO:0000313" key="3">
    <source>
        <dbReference type="EMBL" id="MBO2447396.1"/>
    </source>
</evidence>
<dbReference type="AlphaFoldDB" id="A0A939T1E8"/>
<comment type="caution">
    <text evidence="3">The sequence shown here is derived from an EMBL/GenBank/DDBJ whole genome shotgun (WGS) entry which is preliminary data.</text>
</comment>
<dbReference type="PANTHER" id="PTHR31956:SF1">
    <property type="entry name" value="NON-SPECIFIC PHOSPHOLIPASE C1"/>
    <property type="match status" value="1"/>
</dbReference>